<organism evidence="2 3">
    <name type="scientific">Trichonephila clavata</name>
    <name type="common">Joro spider</name>
    <name type="synonym">Nephila clavata</name>
    <dbReference type="NCBI Taxonomy" id="2740835"/>
    <lineage>
        <taxon>Eukaryota</taxon>
        <taxon>Metazoa</taxon>
        <taxon>Ecdysozoa</taxon>
        <taxon>Arthropoda</taxon>
        <taxon>Chelicerata</taxon>
        <taxon>Arachnida</taxon>
        <taxon>Araneae</taxon>
        <taxon>Araneomorphae</taxon>
        <taxon>Entelegynae</taxon>
        <taxon>Araneoidea</taxon>
        <taxon>Nephilidae</taxon>
        <taxon>Trichonephila</taxon>
    </lineage>
</organism>
<keyword evidence="3" id="KW-1185">Reference proteome</keyword>
<evidence type="ECO:0000256" key="1">
    <source>
        <dbReference type="SAM" id="MobiDB-lite"/>
    </source>
</evidence>
<feature type="region of interest" description="Disordered" evidence="1">
    <location>
        <begin position="171"/>
        <end position="214"/>
    </location>
</feature>
<evidence type="ECO:0000313" key="3">
    <source>
        <dbReference type="Proteomes" id="UP000887116"/>
    </source>
</evidence>
<comment type="caution">
    <text evidence="2">The sequence shown here is derived from an EMBL/GenBank/DDBJ whole genome shotgun (WGS) entry which is preliminary data.</text>
</comment>
<dbReference type="OrthoDB" id="410155at2759"/>
<protein>
    <submittedName>
        <fullName evidence="2">Uncharacterized protein</fullName>
    </submittedName>
</protein>
<gene>
    <name evidence="2" type="ORF">TNCT_523551</name>
</gene>
<proteinExistence type="predicted"/>
<name>A0A8X6G6Y7_TRICU</name>
<dbReference type="EMBL" id="BMAO01014553">
    <property type="protein sequence ID" value="GFQ95699.1"/>
    <property type="molecule type" value="Genomic_DNA"/>
</dbReference>
<accession>A0A8X6G6Y7</accession>
<reference evidence="2" key="1">
    <citation type="submission" date="2020-07" db="EMBL/GenBank/DDBJ databases">
        <title>Multicomponent nature underlies the extraordinary mechanical properties of spider dragline silk.</title>
        <authorList>
            <person name="Kono N."/>
            <person name="Nakamura H."/>
            <person name="Mori M."/>
            <person name="Yoshida Y."/>
            <person name="Ohtoshi R."/>
            <person name="Malay A.D."/>
            <person name="Moran D.A.P."/>
            <person name="Tomita M."/>
            <person name="Numata K."/>
            <person name="Arakawa K."/>
        </authorList>
    </citation>
    <scope>NUCLEOTIDE SEQUENCE</scope>
</reference>
<dbReference type="AlphaFoldDB" id="A0A8X6G6Y7"/>
<evidence type="ECO:0000313" key="2">
    <source>
        <dbReference type="EMBL" id="GFQ95699.1"/>
    </source>
</evidence>
<sequence>MLTSLDPEDGSLWKTAKGFRKKRSPISALTGRAGIAYSDTDKAETLADSLENQFQLNNITNITSDNNHNSRSATLNLDDLTQALSHIDNSYACLQLCSSIEWKIQELPYCKLDTPSTQNKTGLRLYALLQDARARYLEMKKKELQFEQETMMGISKQWCFGKDQENGFTTVVSRKQKNSSPNKITAGKKPRTENQDSNRFSNLDIEEPPAAFQDDANLAVFDTDDPTITQEFHTVPAQAATPDHN</sequence>
<dbReference type="Proteomes" id="UP000887116">
    <property type="component" value="Unassembled WGS sequence"/>
</dbReference>
<feature type="compositionally biased region" description="Polar residues" evidence="1">
    <location>
        <begin position="171"/>
        <end position="183"/>
    </location>
</feature>